<dbReference type="RefSeq" id="WP_194537551.1">
    <property type="nucleotide sequence ID" value="NZ_JACEFB010000004.1"/>
</dbReference>
<evidence type="ECO:0000256" key="4">
    <source>
        <dbReference type="PROSITE-ProRule" id="PRU00221"/>
    </source>
</evidence>
<dbReference type="CDD" id="cd00200">
    <property type="entry name" value="WD40"/>
    <property type="match status" value="1"/>
</dbReference>
<accession>A0A7V8VDV7</accession>
<dbReference type="PROSITE" id="PS00678">
    <property type="entry name" value="WD_REPEATS_1"/>
    <property type="match status" value="3"/>
</dbReference>
<dbReference type="SUPFAM" id="SSF50998">
    <property type="entry name" value="Quinoprotein alcohol dehydrogenase-like"/>
    <property type="match status" value="1"/>
</dbReference>
<dbReference type="InterPro" id="IPR015943">
    <property type="entry name" value="WD40/YVTN_repeat-like_dom_sf"/>
</dbReference>
<dbReference type="PROSITE" id="PS50294">
    <property type="entry name" value="WD_REPEATS_REGION"/>
    <property type="match status" value="5"/>
</dbReference>
<dbReference type="InterPro" id="IPR011047">
    <property type="entry name" value="Quinoprotein_ADH-like_sf"/>
</dbReference>
<dbReference type="SMART" id="SM00320">
    <property type="entry name" value="WD40"/>
    <property type="match status" value="11"/>
</dbReference>
<dbReference type="InterPro" id="IPR020472">
    <property type="entry name" value="WD40_PAC1"/>
</dbReference>
<keyword evidence="2" id="KW-0677">Repeat</keyword>
<gene>
    <name evidence="5" type="ORF">H0921_08115</name>
</gene>
<evidence type="ECO:0000313" key="5">
    <source>
        <dbReference type="EMBL" id="MBA2226126.1"/>
    </source>
</evidence>
<name>A0A7V8VDV7_9BACT</name>
<feature type="repeat" description="WD" evidence="4">
    <location>
        <begin position="275"/>
        <end position="316"/>
    </location>
</feature>
<feature type="repeat" description="WD" evidence="4">
    <location>
        <begin position="113"/>
        <end position="147"/>
    </location>
</feature>
<dbReference type="GO" id="GO:0000209">
    <property type="term" value="P:protein polyubiquitination"/>
    <property type="evidence" value="ECO:0007669"/>
    <property type="project" value="TreeGrafter"/>
</dbReference>
<sequence length="612" mass="66386">MSLFSLIDANRGNVPLPDYVERVYGEAELRVCSEVLALAFDRDGALWSVEEQGILRRWSAQGRLQGRYYLSDLMTVWSFSAQAQYVAGGSDEVLIWDVRSGECVGRWSGGEWITALAWSTSGAWLASGHEDGSVRVWDVRRGQLLRVLAGRGQPCAAVAPSPDGALLAAAGEDRHIYVWDLTTGELRAQWQGHPDRIAALTWSPDGRWLISAGWDSSARVWQVGQADPLMLLNSHAEQVVALAYSPDGRYLACADSDFAIHLWTDPVQAQLAGILRGHADEVRCLAFSTDGQRLASASADGVILIWDVERRTVVAGGSRGHRHRLAWLSGERLRLASVFAGRARLWDAETGAPAEPCPSLNASSVAASPEGRYLAFGGTDHFTHLYDLSRPDAPPVLLEATKPPIGQLAFAPDGRRLAHTSPADGLVWIWNTASAQPELILIEAADGCTLEGLCFHPDGQRLAAGGLDYLATGQRNGAVVVWHLPTREQQYVLDTGVTALAADPQGRWWIGAGLDGQVYLWDAASGQEALVLPGPSGRLLDVACSPCGRYIAACGEDQTVRIWTPYDGQTRIIREMEMTVESVVFSPDSRRLFLGLANGMACAVRLAAFLEE</sequence>
<feature type="repeat" description="WD" evidence="4">
    <location>
        <begin position="232"/>
        <end position="263"/>
    </location>
</feature>
<evidence type="ECO:0000256" key="1">
    <source>
        <dbReference type="ARBA" id="ARBA00022574"/>
    </source>
</evidence>
<feature type="repeat" description="WD" evidence="4">
    <location>
        <begin position="497"/>
        <end position="531"/>
    </location>
</feature>
<protein>
    <submittedName>
        <fullName evidence="5">WD40 repeat domain-containing protein</fullName>
    </submittedName>
</protein>
<dbReference type="Proteomes" id="UP000542342">
    <property type="component" value="Unassembled WGS sequence"/>
</dbReference>
<feature type="repeat" description="WD" evidence="4">
    <location>
        <begin position="148"/>
        <end position="189"/>
    </location>
</feature>
<dbReference type="PANTHER" id="PTHR15622:SF2">
    <property type="entry name" value="U4_U6 SMALL NUCLEAR RIBONUCLEOPROTEIN PRP4"/>
    <property type="match status" value="1"/>
</dbReference>
<feature type="repeat" description="WD" evidence="4">
    <location>
        <begin position="190"/>
        <end position="231"/>
    </location>
</feature>
<keyword evidence="3" id="KW-0833">Ubl conjugation pathway</keyword>
<evidence type="ECO:0000313" key="6">
    <source>
        <dbReference type="Proteomes" id="UP000542342"/>
    </source>
</evidence>
<keyword evidence="6" id="KW-1185">Reference proteome</keyword>
<dbReference type="PROSITE" id="PS50082">
    <property type="entry name" value="WD_REPEATS_2"/>
    <property type="match status" value="7"/>
</dbReference>
<evidence type="ECO:0000256" key="3">
    <source>
        <dbReference type="ARBA" id="ARBA00022786"/>
    </source>
</evidence>
<dbReference type="InterPro" id="IPR019775">
    <property type="entry name" value="WD40_repeat_CS"/>
</dbReference>
<evidence type="ECO:0000256" key="2">
    <source>
        <dbReference type="ARBA" id="ARBA00022737"/>
    </source>
</evidence>
<reference evidence="5 6" key="1">
    <citation type="submission" date="2020-07" db="EMBL/GenBank/DDBJ databases">
        <title>Thermogemmata thermophila gen. nov., sp. nov., a novel moderate thermophilic planctomycete from a Kamchatka hot spring.</title>
        <authorList>
            <person name="Elcheninov A.G."/>
            <person name="Podosokorskaya O.A."/>
            <person name="Kovaleva O.L."/>
            <person name="Novikov A."/>
            <person name="Bonch-Osmolovskaya E.A."/>
            <person name="Toshchakov S.V."/>
            <person name="Kublanov I.V."/>
        </authorList>
    </citation>
    <scope>NUCLEOTIDE SEQUENCE [LARGE SCALE GENOMIC DNA]</scope>
    <source>
        <strain evidence="5 6">2918</strain>
    </source>
</reference>
<dbReference type="EMBL" id="JACEFB010000004">
    <property type="protein sequence ID" value="MBA2226126.1"/>
    <property type="molecule type" value="Genomic_DNA"/>
</dbReference>
<organism evidence="5 6">
    <name type="scientific">Thermogemmata fonticola</name>
    <dbReference type="NCBI Taxonomy" id="2755323"/>
    <lineage>
        <taxon>Bacteria</taxon>
        <taxon>Pseudomonadati</taxon>
        <taxon>Planctomycetota</taxon>
        <taxon>Planctomycetia</taxon>
        <taxon>Gemmatales</taxon>
        <taxon>Gemmataceae</taxon>
        <taxon>Thermogemmata</taxon>
    </lineage>
</organism>
<dbReference type="InterPro" id="IPR051983">
    <property type="entry name" value="WSB_SOCS-box_domain"/>
</dbReference>
<dbReference type="InterPro" id="IPR001680">
    <property type="entry name" value="WD40_rpt"/>
</dbReference>
<dbReference type="Pfam" id="PF00400">
    <property type="entry name" value="WD40"/>
    <property type="match status" value="7"/>
</dbReference>
<dbReference type="PRINTS" id="PR00320">
    <property type="entry name" value="GPROTEINBRPT"/>
</dbReference>
<proteinExistence type="predicted"/>
<dbReference type="AlphaFoldDB" id="A0A7V8VDV7"/>
<feature type="repeat" description="WD" evidence="4">
    <location>
        <begin position="532"/>
        <end position="563"/>
    </location>
</feature>
<dbReference type="PANTHER" id="PTHR15622">
    <property type="entry name" value="WD40 REPEAT PROTEIN"/>
    <property type="match status" value="1"/>
</dbReference>
<comment type="caution">
    <text evidence="5">The sequence shown here is derived from an EMBL/GenBank/DDBJ whole genome shotgun (WGS) entry which is preliminary data.</text>
</comment>
<dbReference type="SUPFAM" id="SSF82171">
    <property type="entry name" value="DPP6 N-terminal domain-like"/>
    <property type="match status" value="1"/>
</dbReference>
<dbReference type="Gene3D" id="2.130.10.10">
    <property type="entry name" value="YVTN repeat-like/Quinoprotein amine dehydrogenase"/>
    <property type="match status" value="4"/>
</dbReference>
<keyword evidence="1 4" id="KW-0853">WD repeat</keyword>